<comment type="caution">
    <text evidence="2">The sequence shown here is derived from an EMBL/GenBank/DDBJ whole genome shotgun (WGS) entry which is preliminary data.</text>
</comment>
<sequence>MVGPANLSPPSVATVRSAYETMWARAINRDFWFGAVRSGDIARIGMYAMETYGIFKMLPSAHTIHTNALPAMAISSPRIPHVVLSSFGVDTIPPDYHTLLSTTREVLMVPVTLTLMPMRMNEEEDEEDGNGVDLTGVTGLGVVVLGVGVGVGDWIGLSD</sequence>
<evidence type="ECO:0000313" key="3">
    <source>
        <dbReference type="Proteomes" id="UP000559256"/>
    </source>
</evidence>
<dbReference type="EMBL" id="JAACJM010000094">
    <property type="protein sequence ID" value="KAF5347474.1"/>
    <property type="molecule type" value="Genomic_DNA"/>
</dbReference>
<evidence type="ECO:0000313" key="1">
    <source>
        <dbReference type="EMBL" id="KAF5341344.1"/>
    </source>
</evidence>
<dbReference type="Proteomes" id="UP000559256">
    <property type="component" value="Unassembled WGS sequence"/>
</dbReference>
<dbReference type="OrthoDB" id="437at2759"/>
<gene>
    <name evidence="2" type="ORF">D9758_015058</name>
    <name evidence="1" type="ORF">D9758_016803</name>
</gene>
<protein>
    <submittedName>
        <fullName evidence="2">Uncharacterized protein</fullName>
    </submittedName>
</protein>
<proteinExistence type="predicted"/>
<dbReference type="AlphaFoldDB" id="A0A8H5FSI6"/>
<organism evidence="2 3">
    <name type="scientific">Tetrapyrgos nigripes</name>
    <dbReference type="NCBI Taxonomy" id="182062"/>
    <lineage>
        <taxon>Eukaryota</taxon>
        <taxon>Fungi</taxon>
        <taxon>Dikarya</taxon>
        <taxon>Basidiomycota</taxon>
        <taxon>Agaricomycotina</taxon>
        <taxon>Agaricomycetes</taxon>
        <taxon>Agaricomycetidae</taxon>
        <taxon>Agaricales</taxon>
        <taxon>Marasmiineae</taxon>
        <taxon>Marasmiaceae</taxon>
        <taxon>Tetrapyrgos</taxon>
    </lineage>
</organism>
<reference evidence="2 3" key="1">
    <citation type="journal article" date="2020" name="ISME J.">
        <title>Uncovering the hidden diversity of litter-decomposition mechanisms in mushroom-forming fungi.</title>
        <authorList>
            <person name="Floudas D."/>
            <person name="Bentzer J."/>
            <person name="Ahren D."/>
            <person name="Johansson T."/>
            <person name="Persson P."/>
            <person name="Tunlid A."/>
        </authorList>
    </citation>
    <scope>NUCLEOTIDE SEQUENCE [LARGE SCALE GENOMIC DNA]</scope>
    <source>
        <strain evidence="2 3">CBS 291.85</strain>
    </source>
</reference>
<keyword evidence="3" id="KW-1185">Reference proteome</keyword>
<accession>A0A8H5FSI6</accession>
<evidence type="ECO:0000313" key="2">
    <source>
        <dbReference type="EMBL" id="KAF5347474.1"/>
    </source>
</evidence>
<name>A0A8H5FSI6_9AGAR</name>
<dbReference type="EMBL" id="JAACJM010000166">
    <property type="protein sequence ID" value="KAF5341344.1"/>
    <property type="molecule type" value="Genomic_DNA"/>
</dbReference>